<sequence>MDIFPVSASCGAAQGAVLGFEPGDAAINLGIAVGSQCVLLVKIAGKFRAKHFAQQRLGICRAEGALIHCAHDLCLLLLVDREQPCGALHGVEREVGAQRLAEK</sequence>
<organism evidence="1 2">
    <name type="scientific">Pontibaca salina</name>
    <dbReference type="NCBI Taxonomy" id="2795731"/>
    <lineage>
        <taxon>Bacteria</taxon>
        <taxon>Pseudomonadati</taxon>
        <taxon>Pseudomonadota</taxon>
        <taxon>Alphaproteobacteria</taxon>
        <taxon>Rhodobacterales</taxon>
        <taxon>Roseobacteraceae</taxon>
        <taxon>Pontibaca</taxon>
    </lineage>
</organism>
<dbReference type="RefSeq" id="WP_198687025.1">
    <property type="nucleotide sequence ID" value="NZ_JAEIJD010000022.1"/>
</dbReference>
<reference evidence="1" key="1">
    <citation type="submission" date="2020-12" db="EMBL/GenBank/DDBJ databases">
        <title>Pontibaca salina gen. nov., sp. nov., isolated from marine sediment.</title>
        <authorList>
            <person name="Bo J."/>
            <person name="Wang S."/>
            <person name="Song X."/>
            <person name="Du Z."/>
        </authorList>
    </citation>
    <scope>NUCLEOTIDE SEQUENCE</scope>
    <source>
        <strain evidence="1">S1109L</strain>
    </source>
</reference>
<protein>
    <submittedName>
        <fullName evidence="1">Uncharacterized protein</fullName>
    </submittedName>
</protein>
<evidence type="ECO:0000313" key="1">
    <source>
        <dbReference type="EMBL" id="MBI6631001.1"/>
    </source>
</evidence>
<accession>A0A934M2W0</accession>
<dbReference type="EMBL" id="JAEIJD010000022">
    <property type="protein sequence ID" value="MBI6631001.1"/>
    <property type="molecule type" value="Genomic_DNA"/>
</dbReference>
<dbReference type="AlphaFoldDB" id="A0A934M2W0"/>
<gene>
    <name evidence="1" type="ORF">JAO82_14060</name>
</gene>
<comment type="caution">
    <text evidence="1">The sequence shown here is derived from an EMBL/GenBank/DDBJ whole genome shotgun (WGS) entry which is preliminary data.</text>
</comment>
<dbReference type="Proteomes" id="UP000613255">
    <property type="component" value="Unassembled WGS sequence"/>
</dbReference>
<evidence type="ECO:0000313" key="2">
    <source>
        <dbReference type="Proteomes" id="UP000613255"/>
    </source>
</evidence>
<proteinExistence type="predicted"/>
<keyword evidence="2" id="KW-1185">Reference proteome</keyword>
<name>A0A934M2W0_9RHOB</name>